<evidence type="ECO:0000313" key="7">
    <source>
        <dbReference type="EMBL" id="SEK86631.1"/>
    </source>
</evidence>
<evidence type="ECO:0000256" key="6">
    <source>
        <dbReference type="ARBA" id="ARBA00023016"/>
    </source>
</evidence>
<dbReference type="Gene3D" id="3.30.920.30">
    <property type="entry name" value="Hypothetical protein"/>
    <property type="match status" value="1"/>
</dbReference>
<sequence length="81" mass="9257">MVRTTFSGREIVKALTRHKFEPAGRTGSHVQLRYEHPETDEVRMVTVPMKSDIPTGTLQSIAKQSGAKDFHSWCEWVQETL</sequence>
<dbReference type="GO" id="GO:0004519">
    <property type="term" value="F:endonuclease activity"/>
    <property type="evidence" value="ECO:0007669"/>
    <property type="project" value="UniProtKB-KW"/>
</dbReference>
<dbReference type="Pfam" id="PF07927">
    <property type="entry name" value="HicA_toxin"/>
    <property type="match status" value="1"/>
</dbReference>
<reference evidence="7 8" key="1">
    <citation type="submission" date="2016-10" db="EMBL/GenBank/DDBJ databases">
        <authorList>
            <person name="de Groot N.N."/>
        </authorList>
    </citation>
    <scope>NUCLEOTIDE SEQUENCE [LARGE SCALE GENOMIC DNA]</scope>
    <source>
        <strain evidence="7 8">CDM_5</strain>
    </source>
</reference>
<evidence type="ECO:0000313" key="8">
    <source>
        <dbReference type="Proteomes" id="UP000183894"/>
    </source>
</evidence>
<evidence type="ECO:0000256" key="4">
    <source>
        <dbReference type="ARBA" id="ARBA00022801"/>
    </source>
</evidence>
<keyword evidence="3" id="KW-0255">Endonuclease</keyword>
<evidence type="ECO:0000256" key="2">
    <source>
        <dbReference type="ARBA" id="ARBA00022722"/>
    </source>
</evidence>
<dbReference type="RefSeq" id="WP_074792688.1">
    <property type="nucleotide sequence ID" value="NZ_FOAD01000002.1"/>
</dbReference>
<dbReference type="InterPro" id="IPR038570">
    <property type="entry name" value="HicA_sf"/>
</dbReference>
<accession>A0A1H7KIE6</accession>
<dbReference type="Proteomes" id="UP000183894">
    <property type="component" value="Unassembled WGS sequence"/>
</dbReference>
<dbReference type="SUPFAM" id="SSF54786">
    <property type="entry name" value="YcfA/nrd intein domain"/>
    <property type="match status" value="1"/>
</dbReference>
<dbReference type="InterPro" id="IPR012933">
    <property type="entry name" value="HicA_mRNA_interferase"/>
</dbReference>
<keyword evidence="1" id="KW-1277">Toxin-antitoxin system</keyword>
<evidence type="ECO:0000256" key="3">
    <source>
        <dbReference type="ARBA" id="ARBA00022759"/>
    </source>
</evidence>
<organism evidence="7 8">
    <name type="scientific">Haloferax larsenii</name>
    <dbReference type="NCBI Taxonomy" id="302484"/>
    <lineage>
        <taxon>Archaea</taxon>
        <taxon>Methanobacteriati</taxon>
        <taxon>Methanobacteriota</taxon>
        <taxon>Stenosarchaea group</taxon>
        <taxon>Halobacteria</taxon>
        <taxon>Halobacteriales</taxon>
        <taxon>Haloferacaceae</taxon>
        <taxon>Haloferax</taxon>
    </lineage>
</organism>
<evidence type="ECO:0000256" key="1">
    <source>
        <dbReference type="ARBA" id="ARBA00022649"/>
    </source>
</evidence>
<keyword evidence="2" id="KW-0540">Nuclease</keyword>
<keyword evidence="5" id="KW-0694">RNA-binding</keyword>
<proteinExistence type="predicted"/>
<dbReference type="GO" id="GO:0003729">
    <property type="term" value="F:mRNA binding"/>
    <property type="evidence" value="ECO:0007669"/>
    <property type="project" value="InterPro"/>
</dbReference>
<keyword evidence="6" id="KW-0346">Stress response</keyword>
<gene>
    <name evidence="7" type="ORF">SAMN04488691_10217</name>
</gene>
<name>A0A1H7KIE6_HALLR</name>
<dbReference type="GO" id="GO:0016787">
    <property type="term" value="F:hydrolase activity"/>
    <property type="evidence" value="ECO:0007669"/>
    <property type="project" value="UniProtKB-KW"/>
</dbReference>
<dbReference type="OrthoDB" id="7619at2157"/>
<dbReference type="EMBL" id="FOAD01000002">
    <property type="protein sequence ID" value="SEK86631.1"/>
    <property type="molecule type" value="Genomic_DNA"/>
</dbReference>
<protein>
    <submittedName>
        <fullName evidence="7">Predicted RNA binding protein YcfA, dsRBD-like fold, HicA-like mRNA interferase family</fullName>
    </submittedName>
</protein>
<dbReference type="AlphaFoldDB" id="A0A1H7KIE6"/>
<evidence type="ECO:0000256" key="5">
    <source>
        <dbReference type="ARBA" id="ARBA00022884"/>
    </source>
</evidence>
<keyword evidence="4" id="KW-0378">Hydrolase</keyword>